<dbReference type="Proteomes" id="UP001426770">
    <property type="component" value="Unassembled WGS sequence"/>
</dbReference>
<comment type="caution">
    <text evidence="1">The sequence shown here is derived from an EMBL/GenBank/DDBJ whole genome shotgun (WGS) entry which is preliminary data.</text>
</comment>
<accession>A0ABP9WFL7</accession>
<dbReference type="EMBL" id="BAABRR010000004">
    <property type="protein sequence ID" value="GAA5518617.1"/>
    <property type="molecule type" value="Genomic_DNA"/>
</dbReference>
<name>A0ABP9WFL7_9MICO</name>
<dbReference type="SUPFAM" id="SSF53474">
    <property type="entry name" value="alpha/beta-Hydrolases"/>
    <property type="match status" value="1"/>
</dbReference>
<proteinExistence type="predicted"/>
<evidence type="ECO:0000313" key="2">
    <source>
        <dbReference type="Proteomes" id="UP001426770"/>
    </source>
</evidence>
<dbReference type="Gene3D" id="3.40.50.1820">
    <property type="entry name" value="alpha/beta hydrolase"/>
    <property type="match status" value="1"/>
</dbReference>
<dbReference type="InterPro" id="IPR029058">
    <property type="entry name" value="AB_hydrolase_fold"/>
</dbReference>
<evidence type="ECO:0008006" key="3">
    <source>
        <dbReference type="Google" id="ProtNLM"/>
    </source>
</evidence>
<organism evidence="1 2">
    <name type="scientific">Demequina sediminis</name>
    <dbReference type="NCBI Taxonomy" id="1930058"/>
    <lineage>
        <taxon>Bacteria</taxon>
        <taxon>Bacillati</taxon>
        <taxon>Actinomycetota</taxon>
        <taxon>Actinomycetes</taxon>
        <taxon>Micrococcales</taxon>
        <taxon>Demequinaceae</taxon>
        <taxon>Demequina</taxon>
    </lineage>
</organism>
<gene>
    <name evidence="1" type="ORF">Lsed01_01047</name>
</gene>
<evidence type="ECO:0000313" key="1">
    <source>
        <dbReference type="EMBL" id="GAA5518617.1"/>
    </source>
</evidence>
<dbReference type="Pfam" id="PF06821">
    <property type="entry name" value="Ser_hydrolase"/>
    <property type="match status" value="1"/>
</dbReference>
<dbReference type="InterPro" id="IPR010662">
    <property type="entry name" value="RBBP9/YdeN"/>
</dbReference>
<sequence length="191" mass="20521">MWWLAESLRGRRVPVQYPQLPTPHAPSLEEWASLARAELEMLGDGERVVVTHSLGGILWQHVASEAVRHAHPELLADRVLMVAPPHPSRLTGALAPFALDGTEAPALARVARDTRIVARETDPYRPGPAGDLARDWGLAVHVLPGAGHLNPDDGHGPWQAVLDWVVGGGSRNAGAGDVEWRLGEGARSLDA</sequence>
<reference evidence="1 2" key="1">
    <citation type="submission" date="2024-02" db="EMBL/GenBank/DDBJ databases">
        <title>Lysinimicrobium sediminis NBRC 112286.</title>
        <authorList>
            <person name="Ichikawa N."/>
            <person name="Katano-Makiyama Y."/>
            <person name="Hidaka K."/>
        </authorList>
    </citation>
    <scope>NUCLEOTIDE SEQUENCE [LARGE SCALE GENOMIC DNA]</scope>
    <source>
        <strain evidence="1 2">NBRC 112286</strain>
    </source>
</reference>
<keyword evidence="2" id="KW-1185">Reference proteome</keyword>
<protein>
    <recommendedName>
        <fullName evidence="3">Alpha/beta hydrolase</fullName>
    </recommendedName>
</protein>